<dbReference type="SUPFAM" id="SSF51905">
    <property type="entry name" value="FAD/NAD(P)-binding domain"/>
    <property type="match status" value="1"/>
</dbReference>
<dbReference type="RefSeq" id="WP_188435141.1">
    <property type="nucleotide sequence ID" value="NZ_BMCM01000001.1"/>
</dbReference>
<evidence type="ECO:0000259" key="7">
    <source>
        <dbReference type="Pfam" id="PF07976"/>
    </source>
</evidence>
<dbReference type="Gene3D" id="3.30.9.10">
    <property type="entry name" value="D-Amino Acid Oxidase, subunit A, domain 2"/>
    <property type="match status" value="1"/>
</dbReference>
<comment type="cofactor">
    <cofactor evidence="1">
        <name>FAD</name>
        <dbReference type="ChEBI" id="CHEBI:57692"/>
    </cofactor>
</comment>
<dbReference type="InterPro" id="IPR036249">
    <property type="entry name" value="Thioredoxin-like_sf"/>
</dbReference>
<dbReference type="Gene3D" id="3.40.30.20">
    <property type="match status" value="1"/>
</dbReference>
<evidence type="ECO:0000256" key="3">
    <source>
        <dbReference type="ARBA" id="ARBA00022630"/>
    </source>
</evidence>
<evidence type="ECO:0000256" key="1">
    <source>
        <dbReference type="ARBA" id="ARBA00001974"/>
    </source>
</evidence>
<dbReference type="InterPro" id="IPR002938">
    <property type="entry name" value="FAD-bd"/>
</dbReference>
<dbReference type="InterPro" id="IPR012941">
    <property type="entry name" value="Phe_hydrox_C_dim_dom"/>
</dbReference>
<dbReference type="PRINTS" id="PR00420">
    <property type="entry name" value="RNGMNOXGNASE"/>
</dbReference>
<dbReference type="Pfam" id="PF01494">
    <property type="entry name" value="FAD_binding_3"/>
    <property type="match status" value="1"/>
</dbReference>
<dbReference type="CDD" id="cd02979">
    <property type="entry name" value="PHOX_C"/>
    <property type="match status" value="1"/>
</dbReference>
<dbReference type="SUPFAM" id="SSF54373">
    <property type="entry name" value="FAD-linked reductases, C-terminal domain"/>
    <property type="match status" value="1"/>
</dbReference>
<evidence type="ECO:0000313" key="8">
    <source>
        <dbReference type="EMBL" id="GGD66009.1"/>
    </source>
</evidence>
<dbReference type="PANTHER" id="PTHR43004">
    <property type="entry name" value="TRK SYSTEM POTASSIUM UPTAKE PROTEIN"/>
    <property type="match status" value="1"/>
</dbReference>
<organism evidence="8 9">
    <name type="scientific">Microbacterium murale</name>
    <dbReference type="NCBI Taxonomy" id="1081040"/>
    <lineage>
        <taxon>Bacteria</taxon>
        <taxon>Bacillati</taxon>
        <taxon>Actinomycetota</taxon>
        <taxon>Actinomycetes</taxon>
        <taxon>Micrococcales</taxon>
        <taxon>Microbacteriaceae</taxon>
        <taxon>Microbacterium</taxon>
    </lineage>
</organism>
<dbReference type="InterPro" id="IPR050641">
    <property type="entry name" value="RIFMO-like"/>
</dbReference>
<dbReference type="InterPro" id="IPR036188">
    <property type="entry name" value="FAD/NAD-bd_sf"/>
</dbReference>
<dbReference type="InterPro" id="IPR038220">
    <property type="entry name" value="PHOX_C_sf"/>
</dbReference>
<comment type="similarity">
    <text evidence="2">Belongs to the PheA/TfdB FAD monooxygenase family.</text>
</comment>
<evidence type="ECO:0000259" key="6">
    <source>
        <dbReference type="Pfam" id="PF01494"/>
    </source>
</evidence>
<dbReference type="SUPFAM" id="SSF52833">
    <property type="entry name" value="Thioredoxin-like"/>
    <property type="match status" value="1"/>
</dbReference>
<keyword evidence="5" id="KW-0560">Oxidoreductase</keyword>
<evidence type="ECO:0000313" key="9">
    <source>
        <dbReference type="Proteomes" id="UP000629365"/>
    </source>
</evidence>
<dbReference type="Proteomes" id="UP000629365">
    <property type="component" value="Unassembled WGS sequence"/>
</dbReference>
<proteinExistence type="inferred from homology"/>
<dbReference type="Gene3D" id="3.50.50.60">
    <property type="entry name" value="FAD/NAD(P)-binding domain"/>
    <property type="match status" value="1"/>
</dbReference>
<sequence>MQFYRDGYRPGDPDVVPAAPQTRDRAAELPNEVDVLIVGTGPAGTVLAAQLAAFPDITTRVIERRSGPLEVGQADGVACRTVEMFQAFGLADALVREAYWVNEVRFWGPSDDDRSKIARSGWVDDTPAGLSEFPHVIVNQARMQQFLLDHAAKSASRLEADYGVEFIGYEMDTSSEHPVIATLRRTEGEEFTVRAKYVIGCDGARSNVRRALGIRLEGDAANHAWGVMDVLATTDFPDWRTKNVVQSAGKGSLLMIPREGGNMVRCYVDLGVVEAGDAEIRKTTATQLADVANAILHPYSIDVQQVAWSSVYEVGQRVADRFDDLSPESAADATPHLFLAGDACHTHSAKAGQGMNVSMQDAFNLGWKLAAVLQGRSDAALLRTYSEERQAIAVDLIAFDKHWSAFIAQPALDPEHPERGGVSPADMQAEFARQGRYTAGLATTYTPSTLTGSPEHQQLATGFEIGTRFHSAPVRRVADARRMQLGHSHSADGRWRIYAFGDASGAALRDLATWLADDADSPVRTFTAADADIDSVIDVHGIFRGSHHDVDVTSLPALLVPKTGPLGLQDWEKVWAADPADDIFARRGIAEEGAIVVVRPDQYIAHVLPLSARDELRDFFADFLLPVGAEVVVGSSQK</sequence>
<feature type="domain" description="Phenol hydroxylase-like C-terminal dimerisation" evidence="7">
    <location>
        <begin position="444"/>
        <end position="626"/>
    </location>
</feature>
<feature type="domain" description="FAD-binding" evidence="6">
    <location>
        <begin position="32"/>
        <end position="398"/>
    </location>
</feature>
<evidence type="ECO:0000256" key="4">
    <source>
        <dbReference type="ARBA" id="ARBA00022827"/>
    </source>
</evidence>
<evidence type="ECO:0000256" key="2">
    <source>
        <dbReference type="ARBA" id="ARBA00007801"/>
    </source>
</evidence>
<comment type="caution">
    <text evidence="8">The sequence shown here is derived from an EMBL/GenBank/DDBJ whole genome shotgun (WGS) entry which is preliminary data.</text>
</comment>
<reference evidence="9" key="1">
    <citation type="journal article" date="2019" name="Int. J. Syst. Evol. Microbiol.">
        <title>The Global Catalogue of Microorganisms (GCM) 10K type strain sequencing project: providing services to taxonomists for standard genome sequencing and annotation.</title>
        <authorList>
            <consortium name="The Broad Institute Genomics Platform"/>
            <consortium name="The Broad Institute Genome Sequencing Center for Infectious Disease"/>
            <person name="Wu L."/>
            <person name="Ma J."/>
        </authorList>
    </citation>
    <scope>NUCLEOTIDE SEQUENCE [LARGE SCALE GENOMIC DNA]</scope>
    <source>
        <strain evidence="9">CCM 7640</strain>
    </source>
</reference>
<gene>
    <name evidence="8" type="ORF">GCM10007269_06520</name>
</gene>
<accession>A0ABQ1RCJ9</accession>
<evidence type="ECO:0000256" key="5">
    <source>
        <dbReference type="ARBA" id="ARBA00023002"/>
    </source>
</evidence>
<keyword evidence="4" id="KW-0274">FAD</keyword>
<dbReference type="Pfam" id="PF07976">
    <property type="entry name" value="Phe_hydrox_dim"/>
    <property type="match status" value="1"/>
</dbReference>
<keyword evidence="9" id="KW-1185">Reference proteome</keyword>
<dbReference type="NCBIfam" id="NF006144">
    <property type="entry name" value="PRK08294.1"/>
    <property type="match status" value="1"/>
</dbReference>
<protein>
    <submittedName>
        <fullName evidence="8">Phenol 2-monooxygenase</fullName>
    </submittedName>
</protein>
<keyword evidence="3" id="KW-0285">Flavoprotein</keyword>
<dbReference type="PANTHER" id="PTHR43004:SF19">
    <property type="entry name" value="BINDING MONOOXYGENASE, PUTATIVE (JCVI)-RELATED"/>
    <property type="match status" value="1"/>
</dbReference>
<name>A0ABQ1RCJ9_9MICO</name>
<dbReference type="EMBL" id="BMCM01000001">
    <property type="protein sequence ID" value="GGD66009.1"/>
    <property type="molecule type" value="Genomic_DNA"/>
</dbReference>